<dbReference type="EMBL" id="SZYD01000013">
    <property type="protein sequence ID" value="KAD4386212.1"/>
    <property type="molecule type" value="Genomic_DNA"/>
</dbReference>
<evidence type="ECO:0000313" key="2">
    <source>
        <dbReference type="Proteomes" id="UP000326396"/>
    </source>
</evidence>
<dbReference type="AlphaFoldDB" id="A0A5N6N8F7"/>
<name>A0A5N6N8F7_9ASTR</name>
<proteinExistence type="predicted"/>
<sequence length="115" mass="13408">MKLPDQKLKHLFQCKLLKKQQLELHREVIIDVPIEEEATLPATLTEFDRPDGRSGWISHKIYVEPKLKGEKEEDLKRNCRMRSEMSSGEYEEDIASVSYMLDDNLTEPVEGLFVC</sequence>
<dbReference type="Proteomes" id="UP000326396">
    <property type="component" value="Linkage Group LG3"/>
</dbReference>
<comment type="caution">
    <text evidence="1">The sequence shown here is derived from an EMBL/GenBank/DDBJ whole genome shotgun (WGS) entry which is preliminary data.</text>
</comment>
<keyword evidence="2" id="KW-1185">Reference proteome</keyword>
<evidence type="ECO:0000313" key="1">
    <source>
        <dbReference type="EMBL" id="KAD4386212.1"/>
    </source>
</evidence>
<protein>
    <submittedName>
        <fullName evidence="1">Uncharacterized protein</fullName>
    </submittedName>
</protein>
<accession>A0A5N6N8F7</accession>
<reference evidence="1 2" key="1">
    <citation type="submission" date="2019-05" db="EMBL/GenBank/DDBJ databases">
        <title>Mikania micrantha, genome provides insights into the molecular mechanism of rapid growth.</title>
        <authorList>
            <person name="Liu B."/>
        </authorList>
    </citation>
    <scope>NUCLEOTIDE SEQUENCE [LARGE SCALE GENOMIC DNA]</scope>
    <source>
        <strain evidence="1">NLD-2019</strain>
        <tissue evidence="1">Leaf</tissue>
    </source>
</reference>
<organism evidence="1 2">
    <name type="scientific">Mikania micrantha</name>
    <name type="common">bitter vine</name>
    <dbReference type="NCBI Taxonomy" id="192012"/>
    <lineage>
        <taxon>Eukaryota</taxon>
        <taxon>Viridiplantae</taxon>
        <taxon>Streptophyta</taxon>
        <taxon>Embryophyta</taxon>
        <taxon>Tracheophyta</taxon>
        <taxon>Spermatophyta</taxon>
        <taxon>Magnoliopsida</taxon>
        <taxon>eudicotyledons</taxon>
        <taxon>Gunneridae</taxon>
        <taxon>Pentapetalae</taxon>
        <taxon>asterids</taxon>
        <taxon>campanulids</taxon>
        <taxon>Asterales</taxon>
        <taxon>Asteraceae</taxon>
        <taxon>Asteroideae</taxon>
        <taxon>Heliantheae alliance</taxon>
        <taxon>Eupatorieae</taxon>
        <taxon>Mikania</taxon>
    </lineage>
</organism>
<gene>
    <name evidence="1" type="ORF">E3N88_26381</name>
</gene>